<dbReference type="EMBL" id="JACXAH010000003">
    <property type="protein sequence ID" value="MBD1371299.1"/>
    <property type="molecule type" value="Genomic_DNA"/>
</dbReference>
<keyword evidence="3" id="KW-1185">Reference proteome</keyword>
<dbReference type="Pfam" id="PF11117">
    <property type="entry name" value="DUF2626"/>
    <property type="match status" value="1"/>
</dbReference>
<keyword evidence="1" id="KW-1133">Transmembrane helix</keyword>
<sequence>MGRMFAVLGFWCLIFSLMFLAGHMYIPAALFAVQTAIFVILGYLGLTEKTYLYLFGAYMLVSFTGMVYYSTFMM</sequence>
<evidence type="ECO:0000256" key="1">
    <source>
        <dbReference type="SAM" id="Phobius"/>
    </source>
</evidence>
<accession>A0A926N511</accession>
<proteinExistence type="predicted"/>
<dbReference type="AlphaFoldDB" id="A0A926N511"/>
<gene>
    <name evidence="2" type="ORF">IC620_02890</name>
</gene>
<keyword evidence="1" id="KW-0472">Membrane</keyword>
<organism evidence="2 3">
    <name type="scientific">Polycladospora coralii</name>
    <dbReference type="NCBI Taxonomy" id="2771432"/>
    <lineage>
        <taxon>Bacteria</taxon>
        <taxon>Bacillati</taxon>
        <taxon>Bacillota</taxon>
        <taxon>Bacilli</taxon>
        <taxon>Bacillales</taxon>
        <taxon>Thermoactinomycetaceae</taxon>
        <taxon>Polycladospora</taxon>
    </lineage>
</organism>
<name>A0A926N511_9BACL</name>
<dbReference type="Proteomes" id="UP000661691">
    <property type="component" value="Unassembled WGS sequence"/>
</dbReference>
<dbReference type="InterPro" id="IPR020254">
    <property type="entry name" value="DUF2626"/>
</dbReference>
<reference evidence="2" key="1">
    <citation type="submission" date="2020-09" db="EMBL/GenBank/DDBJ databases">
        <title>A novel bacterium of genus Hazenella, isolated from South China Sea.</title>
        <authorList>
            <person name="Huang H."/>
            <person name="Mo K."/>
            <person name="Hu Y."/>
        </authorList>
    </citation>
    <scope>NUCLEOTIDE SEQUENCE</scope>
    <source>
        <strain evidence="2">IB182357</strain>
    </source>
</reference>
<evidence type="ECO:0000313" key="2">
    <source>
        <dbReference type="EMBL" id="MBD1371299.1"/>
    </source>
</evidence>
<keyword evidence="1" id="KW-0812">Transmembrane</keyword>
<comment type="caution">
    <text evidence="2">The sequence shown here is derived from an EMBL/GenBank/DDBJ whole genome shotgun (WGS) entry which is preliminary data.</text>
</comment>
<evidence type="ECO:0000313" key="3">
    <source>
        <dbReference type="Proteomes" id="UP000661691"/>
    </source>
</evidence>
<protein>
    <submittedName>
        <fullName evidence="2">DUF2626 family protein</fullName>
    </submittedName>
</protein>
<feature type="transmembrane region" description="Helical" evidence="1">
    <location>
        <begin position="51"/>
        <end position="69"/>
    </location>
</feature>